<organism evidence="5 6">
    <name type="scientific">Klenkia taihuensis</name>
    <dbReference type="NCBI Taxonomy" id="1225127"/>
    <lineage>
        <taxon>Bacteria</taxon>
        <taxon>Bacillati</taxon>
        <taxon>Actinomycetota</taxon>
        <taxon>Actinomycetes</taxon>
        <taxon>Geodermatophilales</taxon>
        <taxon>Geodermatophilaceae</taxon>
        <taxon>Klenkia</taxon>
    </lineage>
</organism>
<keyword evidence="1" id="KW-0805">Transcription regulation</keyword>
<dbReference type="PANTHER" id="PTHR43537:SF5">
    <property type="entry name" value="UXU OPERON TRANSCRIPTIONAL REGULATOR"/>
    <property type="match status" value="1"/>
</dbReference>
<dbReference type="SMART" id="SM00345">
    <property type="entry name" value="HTH_GNTR"/>
    <property type="match status" value="1"/>
</dbReference>
<dbReference type="PANTHER" id="PTHR43537">
    <property type="entry name" value="TRANSCRIPTIONAL REGULATOR, GNTR FAMILY"/>
    <property type="match status" value="1"/>
</dbReference>
<dbReference type="Gene3D" id="1.20.120.530">
    <property type="entry name" value="GntR ligand-binding domain-like"/>
    <property type="match status" value="1"/>
</dbReference>
<proteinExistence type="predicted"/>
<dbReference type="Pfam" id="PF00392">
    <property type="entry name" value="GntR"/>
    <property type="match status" value="1"/>
</dbReference>
<dbReference type="InterPro" id="IPR008920">
    <property type="entry name" value="TF_FadR/GntR_C"/>
</dbReference>
<evidence type="ECO:0000313" key="6">
    <source>
        <dbReference type="Proteomes" id="UP000199022"/>
    </source>
</evidence>
<dbReference type="AlphaFoldDB" id="A0A1I1U8Z7"/>
<dbReference type="SUPFAM" id="SSF48008">
    <property type="entry name" value="GntR ligand-binding domain-like"/>
    <property type="match status" value="1"/>
</dbReference>
<gene>
    <name evidence="5" type="ORF">SAMN05661030_3896</name>
</gene>
<sequence>MALTDSAITSIKDMILGGQLRAGERLPPEKALAERLGLSRNSLREAVKSLSVMGVLDVRRGDGTYVTSLEPRLLLEAAGFVAELHDDRSLLEIFEVRRVLEAHSAACAARRATTSVVEGLAAELDSVAEDADVETLVEHDLRFHRAVADAAGNGYLSGLLDTLSPATVRARTWRGLGETGAVARTLAEHRSILEALRRGDPDVARAAMTLHIDGVQTWLAAAAGRTDESSTVSSHPQES</sequence>
<dbReference type="EMBL" id="FOMD01000005">
    <property type="protein sequence ID" value="SFD65203.1"/>
    <property type="molecule type" value="Genomic_DNA"/>
</dbReference>
<dbReference type="OrthoDB" id="7989071at2"/>
<dbReference type="CDD" id="cd07377">
    <property type="entry name" value="WHTH_GntR"/>
    <property type="match status" value="1"/>
</dbReference>
<dbReference type="STRING" id="1225127.SAMN05661030_3896"/>
<evidence type="ECO:0000256" key="1">
    <source>
        <dbReference type="ARBA" id="ARBA00023015"/>
    </source>
</evidence>
<evidence type="ECO:0000313" key="5">
    <source>
        <dbReference type="EMBL" id="SFD65203.1"/>
    </source>
</evidence>
<evidence type="ECO:0000256" key="3">
    <source>
        <dbReference type="ARBA" id="ARBA00023163"/>
    </source>
</evidence>
<dbReference type="Pfam" id="PF07729">
    <property type="entry name" value="FCD"/>
    <property type="match status" value="1"/>
</dbReference>
<dbReference type="SMART" id="SM00895">
    <property type="entry name" value="FCD"/>
    <property type="match status" value="1"/>
</dbReference>
<name>A0A1I1U8Z7_9ACTN</name>
<evidence type="ECO:0000256" key="2">
    <source>
        <dbReference type="ARBA" id="ARBA00023125"/>
    </source>
</evidence>
<evidence type="ECO:0000259" key="4">
    <source>
        <dbReference type="PROSITE" id="PS50949"/>
    </source>
</evidence>
<feature type="domain" description="HTH gntR-type" evidence="4">
    <location>
        <begin position="1"/>
        <end position="69"/>
    </location>
</feature>
<dbReference type="GO" id="GO:0003677">
    <property type="term" value="F:DNA binding"/>
    <property type="evidence" value="ECO:0007669"/>
    <property type="project" value="UniProtKB-KW"/>
</dbReference>
<keyword evidence="6" id="KW-1185">Reference proteome</keyword>
<reference evidence="6" key="1">
    <citation type="submission" date="2016-10" db="EMBL/GenBank/DDBJ databases">
        <authorList>
            <person name="Varghese N."/>
            <person name="Submissions S."/>
        </authorList>
    </citation>
    <scope>NUCLEOTIDE SEQUENCE [LARGE SCALE GENOMIC DNA]</scope>
    <source>
        <strain evidence="6">DSM 45962</strain>
    </source>
</reference>
<dbReference type="InterPro" id="IPR036388">
    <property type="entry name" value="WH-like_DNA-bd_sf"/>
</dbReference>
<dbReference type="InterPro" id="IPR036390">
    <property type="entry name" value="WH_DNA-bd_sf"/>
</dbReference>
<dbReference type="RefSeq" id="WP_091563526.1">
    <property type="nucleotide sequence ID" value="NZ_BNAC01000001.1"/>
</dbReference>
<dbReference type="PROSITE" id="PS50949">
    <property type="entry name" value="HTH_GNTR"/>
    <property type="match status" value="1"/>
</dbReference>
<accession>A0A1I1U8Z7</accession>
<dbReference type="GO" id="GO:0003700">
    <property type="term" value="F:DNA-binding transcription factor activity"/>
    <property type="evidence" value="ECO:0007669"/>
    <property type="project" value="InterPro"/>
</dbReference>
<keyword evidence="3" id="KW-0804">Transcription</keyword>
<dbReference type="PRINTS" id="PR00035">
    <property type="entry name" value="HTHGNTR"/>
</dbReference>
<dbReference type="InterPro" id="IPR000524">
    <property type="entry name" value="Tscrpt_reg_HTH_GntR"/>
</dbReference>
<dbReference type="Proteomes" id="UP000199022">
    <property type="component" value="Unassembled WGS sequence"/>
</dbReference>
<dbReference type="Gene3D" id="1.10.10.10">
    <property type="entry name" value="Winged helix-like DNA-binding domain superfamily/Winged helix DNA-binding domain"/>
    <property type="match status" value="1"/>
</dbReference>
<dbReference type="InterPro" id="IPR011711">
    <property type="entry name" value="GntR_C"/>
</dbReference>
<keyword evidence="2" id="KW-0238">DNA-binding</keyword>
<dbReference type="SUPFAM" id="SSF46785">
    <property type="entry name" value="Winged helix' DNA-binding domain"/>
    <property type="match status" value="1"/>
</dbReference>
<protein>
    <submittedName>
        <fullName evidence="5">Transcriptional regulator, GntR family</fullName>
    </submittedName>
</protein>